<gene>
    <name evidence="1" type="ORF">NDU88_003207</name>
</gene>
<protein>
    <submittedName>
        <fullName evidence="1">Uncharacterized protein</fullName>
    </submittedName>
</protein>
<evidence type="ECO:0000313" key="1">
    <source>
        <dbReference type="EMBL" id="KAJ1083047.1"/>
    </source>
</evidence>
<sequence>MAEICSARPFTCLWRCRREPRSERRCSRRTGKRMRPVGGAIGGEVCLPGQEEVQRPERWCLVPMCELR</sequence>
<dbReference type="AlphaFoldDB" id="A0AAV7KWF1"/>
<evidence type="ECO:0000313" key="2">
    <source>
        <dbReference type="Proteomes" id="UP001066276"/>
    </source>
</evidence>
<keyword evidence="2" id="KW-1185">Reference proteome</keyword>
<dbReference type="EMBL" id="JANPWB010000016">
    <property type="protein sequence ID" value="KAJ1083047.1"/>
    <property type="molecule type" value="Genomic_DNA"/>
</dbReference>
<reference evidence="1" key="1">
    <citation type="journal article" date="2022" name="bioRxiv">
        <title>Sequencing and chromosome-scale assembly of the giantPleurodeles waltlgenome.</title>
        <authorList>
            <person name="Brown T."/>
            <person name="Elewa A."/>
            <person name="Iarovenko S."/>
            <person name="Subramanian E."/>
            <person name="Araus A.J."/>
            <person name="Petzold A."/>
            <person name="Susuki M."/>
            <person name="Suzuki K.-i.T."/>
            <person name="Hayashi T."/>
            <person name="Toyoda A."/>
            <person name="Oliveira C."/>
            <person name="Osipova E."/>
            <person name="Leigh N.D."/>
            <person name="Simon A."/>
            <person name="Yun M.H."/>
        </authorList>
    </citation>
    <scope>NUCLEOTIDE SEQUENCE</scope>
    <source>
        <strain evidence="1">20211129_DDA</strain>
        <tissue evidence="1">Liver</tissue>
    </source>
</reference>
<organism evidence="1 2">
    <name type="scientific">Pleurodeles waltl</name>
    <name type="common">Iberian ribbed newt</name>
    <dbReference type="NCBI Taxonomy" id="8319"/>
    <lineage>
        <taxon>Eukaryota</taxon>
        <taxon>Metazoa</taxon>
        <taxon>Chordata</taxon>
        <taxon>Craniata</taxon>
        <taxon>Vertebrata</taxon>
        <taxon>Euteleostomi</taxon>
        <taxon>Amphibia</taxon>
        <taxon>Batrachia</taxon>
        <taxon>Caudata</taxon>
        <taxon>Salamandroidea</taxon>
        <taxon>Salamandridae</taxon>
        <taxon>Pleurodelinae</taxon>
        <taxon>Pleurodeles</taxon>
    </lineage>
</organism>
<proteinExistence type="predicted"/>
<name>A0AAV7KWF1_PLEWA</name>
<accession>A0AAV7KWF1</accession>
<dbReference type="Proteomes" id="UP001066276">
    <property type="component" value="Chromosome 12"/>
</dbReference>
<comment type="caution">
    <text evidence="1">The sequence shown here is derived from an EMBL/GenBank/DDBJ whole genome shotgun (WGS) entry which is preliminary data.</text>
</comment>